<evidence type="ECO:0000313" key="1">
    <source>
        <dbReference type="EMBL" id="KAF2156587.1"/>
    </source>
</evidence>
<comment type="caution">
    <text evidence="1">The sequence shown here is derived from an EMBL/GenBank/DDBJ whole genome shotgun (WGS) entry which is preliminary data.</text>
</comment>
<proteinExistence type="predicted"/>
<reference evidence="1" key="1">
    <citation type="journal article" date="2020" name="Stud. Mycol.">
        <title>101 Dothideomycetes genomes: a test case for predicting lifestyles and emergence of pathogens.</title>
        <authorList>
            <person name="Haridas S."/>
            <person name="Albert R."/>
            <person name="Binder M."/>
            <person name="Bloem J."/>
            <person name="Labutti K."/>
            <person name="Salamov A."/>
            <person name="Andreopoulos B."/>
            <person name="Baker S."/>
            <person name="Barry K."/>
            <person name="Bills G."/>
            <person name="Bluhm B."/>
            <person name="Cannon C."/>
            <person name="Castanera R."/>
            <person name="Culley D."/>
            <person name="Daum C."/>
            <person name="Ezra D."/>
            <person name="Gonzalez J."/>
            <person name="Henrissat B."/>
            <person name="Kuo A."/>
            <person name="Liang C."/>
            <person name="Lipzen A."/>
            <person name="Lutzoni F."/>
            <person name="Magnuson J."/>
            <person name="Mondo S."/>
            <person name="Nolan M."/>
            <person name="Ohm R."/>
            <person name="Pangilinan J."/>
            <person name="Park H.-J."/>
            <person name="Ramirez L."/>
            <person name="Alfaro M."/>
            <person name="Sun H."/>
            <person name="Tritt A."/>
            <person name="Yoshinaga Y."/>
            <person name="Zwiers L.-H."/>
            <person name="Turgeon B."/>
            <person name="Goodwin S."/>
            <person name="Spatafora J."/>
            <person name="Crous P."/>
            <person name="Grigoriev I."/>
        </authorList>
    </citation>
    <scope>NUCLEOTIDE SEQUENCE</scope>
    <source>
        <strain evidence="1">CBS 260.36</strain>
    </source>
</reference>
<evidence type="ECO:0000313" key="2">
    <source>
        <dbReference type="Proteomes" id="UP000799439"/>
    </source>
</evidence>
<dbReference type="AlphaFoldDB" id="A0A9P4JAT5"/>
<sequence length="464" mass="53002">MPDMALLSPASKVYNMYSLAGVLDPIHRDLEVFRFLALPAELRVMVYSFVFATGYSAVDNCVASHISSLTTTTTNGVQREPLFPRKSKRSLLLVCRQIYREAKPILAQHPLTLHHGLLNIPLSDLISEDTFRNINSIILKDDGHNILDRRLPLSFIGHQRMATELAGWLEDCGHTVQKLELHFTSPQLKWHLDHCRGRNNGCDMRRWLTGVFDAWKRVRGIRHVCIFGWLPDDMKKDLLRLMQSDHSPFACLPDEVVRRIGAYVADLNDVSRVINRANHRRNIGVAFHPVKTTPSIFLVNRQLTEQLIVNSATREFELNLIYPPKSAAWPESITKFLGQDTLRTLTSLTIHLRHRAWLPLLFDIAHILGNGHRLVSFHLHLDDDHRLPATPTPSGLLRCYPDWALERSLYRLMLISNVGEVTFGGDLADPIARWFTEGLRRRMEGWTPASLCPGRGNRRRNAVV</sequence>
<dbReference type="Proteomes" id="UP000799439">
    <property type="component" value="Unassembled WGS sequence"/>
</dbReference>
<dbReference type="InterPro" id="IPR038883">
    <property type="entry name" value="AN11006-like"/>
</dbReference>
<keyword evidence="2" id="KW-1185">Reference proteome</keyword>
<organism evidence="1 2">
    <name type="scientific">Myriangium duriaei CBS 260.36</name>
    <dbReference type="NCBI Taxonomy" id="1168546"/>
    <lineage>
        <taxon>Eukaryota</taxon>
        <taxon>Fungi</taxon>
        <taxon>Dikarya</taxon>
        <taxon>Ascomycota</taxon>
        <taxon>Pezizomycotina</taxon>
        <taxon>Dothideomycetes</taxon>
        <taxon>Dothideomycetidae</taxon>
        <taxon>Myriangiales</taxon>
        <taxon>Myriangiaceae</taxon>
        <taxon>Myriangium</taxon>
    </lineage>
</organism>
<name>A0A9P4JAT5_9PEZI</name>
<protein>
    <recommendedName>
        <fullName evidence="3">F-box domain-containing protein</fullName>
    </recommendedName>
</protein>
<dbReference type="PANTHER" id="PTHR42085:SF8">
    <property type="entry name" value="F-BOX DOMAIN-CONTAINING PROTEIN"/>
    <property type="match status" value="1"/>
</dbReference>
<accession>A0A9P4JAT5</accession>
<dbReference type="EMBL" id="ML996081">
    <property type="protein sequence ID" value="KAF2156587.1"/>
    <property type="molecule type" value="Genomic_DNA"/>
</dbReference>
<evidence type="ECO:0008006" key="3">
    <source>
        <dbReference type="Google" id="ProtNLM"/>
    </source>
</evidence>
<dbReference type="OrthoDB" id="3510794at2759"/>
<gene>
    <name evidence="1" type="ORF">K461DRAFT_263624</name>
</gene>
<dbReference type="PANTHER" id="PTHR42085">
    <property type="entry name" value="F-BOX DOMAIN-CONTAINING PROTEIN"/>
    <property type="match status" value="1"/>
</dbReference>